<dbReference type="RefSeq" id="WP_026980744.1">
    <property type="nucleotide sequence ID" value="NZ_AUCZ01000014.1"/>
</dbReference>
<organism evidence="3 4">
    <name type="scientific">Flavobacterium suncheonense GH29-5 = DSM 17707</name>
    <dbReference type="NCBI Taxonomy" id="1121899"/>
    <lineage>
        <taxon>Bacteria</taxon>
        <taxon>Pseudomonadati</taxon>
        <taxon>Bacteroidota</taxon>
        <taxon>Flavobacteriia</taxon>
        <taxon>Flavobacteriales</taxon>
        <taxon>Flavobacteriaceae</taxon>
        <taxon>Flavobacterium</taxon>
    </lineage>
</organism>
<dbReference type="InterPro" id="IPR018637">
    <property type="entry name" value="DUF2059"/>
</dbReference>
<proteinExistence type="predicted"/>
<name>A0A0A2MIY2_9FLAO</name>
<feature type="domain" description="DUF2059" evidence="2">
    <location>
        <begin position="74"/>
        <end position="127"/>
    </location>
</feature>
<reference evidence="3 4" key="1">
    <citation type="submission" date="2013-09" db="EMBL/GenBank/DDBJ databases">
        <authorList>
            <person name="Zeng Z."/>
            <person name="Chen C."/>
        </authorList>
    </citation>
    <scope>NUCLEOTIDE SEQUENCE [LARGE SCALE GENOMIC DNA]</scope>
    <source>
        <strain evidence="3 4">GH29-5</strain>
    </source>
</reference>
<protein>
    <recommendedName>
        <fullName evidence="2">DUF2059 domain-containing protein</fullName>
    </recommendedName>
</protein>
<evidence type="ECO:0000313" key="4">
    <source>
        <dbReference type="Proteomes" id="UP000030121"/>
    </source>
</evidence>
<dbReference type="EMBL" id="JRLW01000016">
    <property type="protein sequence ID" value="KGO88265.1"/>
    <property type="molecule type" value="Genomic_DNA"/>
</dbReference>
<evidence type="ECO:0000313" key="3">
    <source>
        <dbReference type="EMBL" id="KGO88265.1"/>
    </source>
</evidence>
<dbReference type="Proteomes" id="UP000030121">
    <property type="component" value="Unassembled WGS sequence"/>
</dbReference>
<sequence>MKKLILAFAFLLVANLGMAQNKDAFKADVLKMIQLTGSAGQMKMAKDQILKMIPQEKHAAFLVEFESTLPALYDKMADVMMTEYTHDDVKAILKFYETPVGKKMTEKAGVLAEKNMTATQEWAMGLQGMMMKYMQ</sequence>
<dbReference type="AlphaFoldDB" id="A0A0A2MIY2"/>
<evidence type="ECO:0000256" key="1">
    <source>
        <dbReference type="SAM" id="SignalP"/>
    </source>
</evidence>
<dbReference type="eggNOG" id="COG3184">
    <property type="taxonomic scope" value="Bacteria"/>
</dbReference>
<keyword evidence="4" id="KW-1185">Reference proteome</keyword>
<dbReference type="OrthoDB" id="1143459at2"/>
<evidence type="ECO:0000259" key="2">
    <source>
        <dbReference type="Pfam" id="PF09832"/>
    </source>
</evidence>
<dbReference type="STRING" id="1121899.GCA_000430025_02436"/>
<comment type="caution">
    <text evidence="3">The sequence shown here is derived from an EMBL/GenBank/DDBJ whole genome shotgun (WGS) entry which is preliminary data.</text>
</comment>
<feature type="signal peptide" evidence="1">
    <location>
        <begin position="1"/>
        <end position="19"/>
    </location>
</feature>
<accession>A0A0A2MIY2</accession>
<keyword evidence="1" id="KW-0732">Signal</keyword>
<feature type="chain" id="PRO_5001991502" description="DUF2059 domain-containing protein" evidence="1">
    <location>
        <begin position="20"/>
        <end position="135"/>
    </location>
</feature>
<gene>
    <name evidence="3" type="ORF">Q764_11545</name>
</gene>
<dbReference type="Pfam" id="PF09832">
    <property type="entry name" value="DUF2059"/>
    <property type="match status" value="1"/>
</dbReference>